<feature type="domain" description="M23ase beta-sheet core" evidence="2">
    <location>
        <begin position="50"/>
        <end position="147"/>
    </location>
</feature>
<dbReference type="SUPFAM" id="SSF51261">
    <property type="entry name" value="Duplicated hybrid motif"/>
    <property type="match status" value="1"/>
</dbReference>
<dbReference type="InterPro" id="IPR016047">
    <property type="entry name" value="M23ase_b-sheet_dom"/>
</dbReference>
<organism evidence="3 4">
    <name type="scientific">Streptomyces sodiiphilus</name>
    <dbReference type="NCBI Taxonomy" id="226217"/>
    <lineage>
        <taxon>Bacteria</taxon>
        <taxon>Bacillati</taxon>
        <taxon>Actinomycetota</taxon>
        <taxon>Actinomycetes</taxon>
        <taxon>Kitasatosporales</taxon>
        <taxon>Streptomycetaceae</taxon>
        <taxon>Streptomyces</taxon>
    </lineage>
</organism>
<accession>A0ABN2NTD1</accession>
<feature type="compositionally biased region" description="Basic residues" evidence="1">
    <location>
        <begin position="190"/>
        <end position="201"/>
    </location>
</feature>
<reference evidence="3 4" key="1">
    <citation type="journal article" date="2019" name="Int. J. Syst. Evol. Microbiol.">
        <title>The Global Catalogue of Microorganisms (GCM) 10K type strain sequencing project: providing services to taxonomists for standard genome sequencing and annotation.</title>
        <authorList>
            <consortium name="The Broad Institute Genomics Platform"/>
            <consortium name="The Broad Institute Genome Sequencing Center for Infectious Disease"/>
            <person name="Wu L."/>
            <person name="Ma J."/>
        </authorList>
    </citation>
    <scope>NUCLEOTIDE SEQUENCE [LARGE SCALE GENOMIC DNA]</scope>
    <source>
        <strain evidence="3 4">JCM 13581</strain>
    </source>
</reference>
<evidence type="ECO:0000313" key="4">
    <source>
        <dbReference type="Proteomes" id="UP001501303"/>
    </source>
</evidence>
<dbReference type="InterPro" id="IPR011055">
    <property type="entry name" value="Dup_hybrid_motif"/>
</dbReference>
<keyword evidence="4" id="KW-1185">Reference proteome</keyword>
<protein>
    <recommendedName>
        <fullName evidence="2">M23ase beta-sheet core domain-containing protein</fullName>
    </recommendedName>
</protein>
<proteinExistence type="predicted"/>
<dbReference type="Pfam" id="PF01551">
    <property type="entry name" value="Peptidase_M23"/>
    <property type="match status" value="1"/>
</dbReference>
<evidence type="ECO:0000256" key="1">
    <source>
        <dbReference type="SAM" id="MobiDB-lite"/>
    </source>
</evidence>
<dbReference type="EMBL" id="BAAAMJ010000006">
    <property type="protein sequence ID" value="GAA1898621.1"/>
    <property type="molecule type" value="Genomic_DNA"/>
</dbReference>
<dbReference type="RefSeq" id="WP_344258528.1">
    <property type="nucleotide sequence ID" value="NZ_BAAAMJ010000006.1"/>
</dbReference>
<feature type="region of interest" description="Disordered" evidence="1">
    <location>
        <begin position="162"/>
        <end position="201"/>
    </location>
</feature>
<feature type="compositionally biased region" description="Low complexity" evidence="1">
    <location>
        <begin position="173"/>
        <end position="186"/>
    </location>
</feature>
<evidence type="ECO:0000259" key="2">
    <source>
        <dbReference type="Pfam" id="PF01551"/>
    </source>
</evidence>
<dbReference type="Gene3D" id="2.70.70.10">
    <property type="entry name" value="Glucose Permease (Domain IIA)"/>
    <property type="match status" value="1"/>
</dbReference>
<comment type="caution">
    <text evidence="3">The sequence shown here is derived from an EMBL/GenBank/DDBJ whole genome shotgun (WGS) entry which is preliminary data.</text>
</comment>
<name>A0ABN2NTD1_9ACTN</name>
<evidence type="ECO:0000313" key="3">
    <source>
        <dbReference type="EMBL" id="GAA1898621.1"/>
    </source>
</evidence>
<gene>
    <name evidence="3" type="ORF">GCM10009716_05580</name>
</gene>
<dbReference type="Proteomes" id="UP001501303">
    <property type="component" value="Unassembled WGS sequence"/>
</dbReference>
<sequence>MRVTPLLLVPALLLAREAPERAWPVPSTTGGVRPVVARLWEPPPERWLAGHRGVDLATRPRARVRAAAPGRVVFAGQVAGKGVLTIELDGPGTPPLRTTYEPVRPSAAPGDTVAAGDVVGVLADGPFHCPGPCLHWGLLRGRHYLDPLGLLPPHLLKAGPSRLLPLGGPPPATAARPSRPAAARSGPRPPGRRRAGRRLRR</sequence>